<dbReference type="PROSITE" id="PS50235">
    <property type="entry name" value="USP_3"/>
    <property type="match status" value="1"/>
</dbReference>
<dbReference type="GO" id="GO:0005829">
    <property type="term" value="C:cytosol"/>
    <property type="evidence" value="ECO:0007669"/>
    <property type="project" value="TreeGrafter"/>
</dbReference>
<comment type="caution">
    <text evidence="5">The sequence shown here is derived from an EMBL/GenBank/DDBJ whole genome shotgun (WGS) entry which is preliminary data.</text>
</comment>
<feature type="domain" description="SWIM-type" evidence="4">
    <location>
        <begin position="620"/>
        <end position="702"/>
    </location>
</feature>
<evidence type="ECO:0000259" key="3">
    <source>
        <dbReference type="PROSITE" id="PS50235"/>
    </source>
</evidence>
<feature type="region of interest" description="Disordered" evidence="2">
    <location>
        <begin position="345"/>
        <end position="396"/>
    </location>
</feature>
<dbReference type="InterPro" id="IPR018200">
    <property type="entry name" value="USP_CS"/>
</dbReference>
<accession>A0A8H4H1V0</accession>
<dbReference type="GO" id="GO:0008270">
    <property type="term" value="F:zinc ion binding"/>
    <property type="evidence" value="ECO:0007669"/>
    <property type="project" value="UniProtKB-KW"/>
</dbReference>
<keyword evidence="1" id="KW-0479">Metal-binding</keyword>
<dbReference type="EMBL" id="JAAAPX010000076">
    <property type="protein sequence ID" value="KAF4233644.1"/>
    <property type="molecule type" value="Genomic_DNA"/>
</dbReference>
<dbReference type="InterPro" id="IPR038765">
    <property type="entry name" value="Papain-like_cys_pep_sf"/>
</dbReference>
<keyword evidence="1" id="KW-0862">Zinc</keyword>
<dbReference type="Pfam" id="PF00443">
    <property type="entry name" value="UCH"/>
    <property type="match status" value="1"/>
</dbReference>
<name>A0A8H4H1V0_9EURO</name>
<dbReference type="PROSITE" id="PS00973">
    <property type="entry name" value="USP_2"/>
    <property type="match status" value="1"/>
</dbReference>
<feature type="compositionally biased region" description="Polar residues" evidence="2">
    <location>
        <begin position="345"/>
        <end position="374"/>
    </location>
</feature>
<organism evidence="5 6">
    <name type="scientific">Aspergillus fumigatiaffinis</name>
    <dbReference type="NCBI Taxonomy" id="340414"/>
    <lineage>
        <taxon>Eukaryota</taxon>
        <taxon>Fungi</taxon>
        <taxon>Dikarya</taxon>
        <taxon>Ascomycota</taxon>
        <taxon>Pezizomycotina</taxon>
        <taxon>Eurotiomycetes</taxon>
        <taxon>Eurotiomycetidae</taxon>
        <taxon>Eurotiales</taxon>
        <taxon>Aspergillaceae</taxon>
        <taxon>Aspergillus</taxon>
        <taxon>Aspergillus subgen. Fumigati</taxon>
    </lineage>
</organism>
<evidence type="ECO:0000313" key="5">
    <source>
        <dbReference type="EMBL" id="KAF4233644.1"/>
    </source>
</evidence>
<sequence>MANQPTPPSGSLPQQSAVSAAWKHVSLKPSLPTRGFDNNNGQNLCYRNAALTLFLHTPQFLSWCENYWGQSTSNSVPGVVRKLYDMFIAYWQCLNRHEQAMETLWTELQSPKYGQLCWQTTLGQQHDTLEMLENIISLLQRHTSQPYNDELMDLMTVALSGCRVCKACKQKDSTAGDRVRYLSANLPDSKRATPIEEAIISGMKSETLADCKTCATKQIPHEIQTQIVFPSEILIVQVNRYNVSGKLKDEIEVQEELVIPDSLLDDSVKGQGKIGYELYAVIFHIGDDSKSGHYTTAVKGPSGQWVMTNDNRVTFTQTLEKSTSLPDAGKENAYILAYRRLETKSNSADSNTGSSAAVTSSSPRASTTGQSSAPSGHSNAGLSNASGSGKESVKGGVQMKGTIELEGRPIQCTINQQLLLDPGKGALVALGPRARTQRATLQLTFTSEETGEILDGQVTMSLKPRGMQKPKRAPSKTADTKDSSAGTKKATDTVPEVQDPGDGMDHPTIRPQRHTSTSQSPFSSLPEAQLPQVKSVMLTLHCFFPNELLLALDILDRGLVRRFTRDDHVGQASACSLPEGTDPSNTEQPQEDMFYVISTSAASPTSPSRAPRTRVEQKGYEVRLHAWNCTCPTFTLNAFRDPGPAYSSEFDGEAEEDALAEPSPVGDDPTCRYVFGGSLTRGPSRLAPPVCKHLLACLLMVRCPGIFGSGGRGQAGPVFLTCEELAAWCAGWGG</sequence>
<dbReference type="AlphaFoldDB" id="A0A8H4H1V0"/>
<reference evidence="5" key="2">
    <citation type="submission" date="2020-04" db="EMBL/GenBank/DDBJ databases">
        <authorList>
            <person name="Santos R.A.C."/>
            <person name="Steenwyk J.L."/>
            <person name="Rivero-Menendez O."/>
            <person name="Mead M.E."/>
            <person name="Silva L.P."/>
            <person name="Bastos R.W."/>
            <person name="Alastruey-Izquierdo A."/>
            <person name="Goldman G.H."/>
            <person name="Rokas A."/>
        </authorList>
    </citation>
    <scope>NUCLEOTIDE SEQUENCE</scope>
    <source>
        <strain evidence="5">CNM-CM6805</strain>
    </source>
</reference>
<evidence type="ECO:0000256" key="2">
    <source>
        <dbReference type="SAM" id="MobiDB-lite"/>
    </source>
</evidence>
<dbReference type="GO" id="GO:0004843">
    <property type="term" value="F:cysteine-type deubiquitinase activity"/>
    <property type="evidence" value="ECO:0007669"/>
    <property type="project" value="InterPro"/>
</dbReference>
<dbReference type="PANTHER" id="PTHR24006">
    <property type="entry name" value="UBIQUITIN CARBOXYL-TERMINAL HYDROLASE"/>
    <property type="match status" value="1"/>
</dbReference>
<feature type="domain" description="USP" evidence="3">
    <location>
        <begin position="34"/>
        <end position="341"/>
    </location>
</feature>
<reference evidence="5" key="1">
    <citation type="journal article" date="2020" name="bioRxiv">
        <title>Genomic and phenotypic heterogeneity of clinical isolates of the human pathogens Aspergillus fumigatus, Aspergillus lentulus and Aspergillus fumigatiaffinis.</title>
        <authorList>
            <person name="dos Santos R.A.C."/>
            <person name="Steenwyk J.L."/>
            <person name="Rivero-Menendez O."/>
            <person name="Mead M.E."/>
            <person name="Silva L.P."/>
            <person name="Bastos R.W."/>
            <person name="Alastruey-Izquierdo A."/>
            <person name="Goldman G.H."/>
            <person name="Rokas A."/>
        </authorList>
    </citation>
    <scope>NUCLEOTIDE SEQUENCE</scope>
    <source>
        <strain evidence="5">CNM-CM6805</strain>
    </source>
</reference>
<gene>
    <name evidence="5" type="ORF">CNMCM6805_009080</name>
</gene>
<feature type="compositionally biased region" description="Low complexity" evidence="2">
    <location>
        <begin position="375"/>
        <end position="396"/>
    </location>
</feature>
<dbReference type="InterPro" id="IPR007527">
    <property type="entry name" value="Znf_SWIM"/>
</dbReference>
<evidence type="ECO:0000259" key="4">
    <source>
        <dbReference type="PROSITE" id="PS50966"/>
    </source>
</evidence>
<protein>
    <recommendedName>
        <fullName evidence="7">Ubiquitin carboxyl-terminal hydrolase</fullName>
    </recommendedName>
</protein>
<dbReference type="PROSITE" id="PS50966">
    <property type="entry name" value="ZF_SWIM"/>
    <property type="match status" value="1"/>
</dbReference>
<dbReference type="OrthoDB" id="289038at2759"/>
<dbReference type="GO" id="GO:0005634">
    <property type="term" value="C:nucleus"/>
    <property type="evidence" value="ECO:0007669"/>
    <property type="project" value="TreeGrafter"/>
</dbReference>
<dbReference type="InterPro" id="IPR001394">
    <property type="entry name" value="Peptidase_C19_UCH"/>
</dbReference>
<evidence type="ECO:0000256" key="1">
    <source>
        <dbReference type="PROSITE-ProRule" id="PRU00325"/>
    </source>
</evidence>
<dbReference type="InterPro" id="IPR050164">
    <property type="entry name" value="Peptidase_C19"/>
</dbReference>
<dbReference type="InterPro" id="IPR028889">
    <property type="entry name" value="USP"/>
</dbReference>
<feature type="region of interest" description="Disordered" evidence="2">
    <location>
        <begin position="463"/>
        <end position="526"/>
    </location>
</feature>
<dbReference type="Proteomes" id="UP000653565">
    <property type="component" value="Unassembled WGS sequence"/>
</dbReference>
<feature type="compositionally biased region" description="Polar residues" evidence="2">
    <location>
        <begin position="514"/>
        <end position="523"/>
    </location>
</feature>
<dbReference type="Gene3D" id="3.90.70.10">
    <property type="entry name" value="Cysteine proteinases"/>
    <property type="match status" value="1"/>
</dbReference>
<proteinExistence type="predicted"/>
<dbReference type="SUPFAM" id="SSF54001">
    <property type="entry name" value="Cysteine proteinases"/>
    <property type="match status" value="1"/>
</dbReference>
<dbReference type="CDD" id="cd02257">
    <property type="entry name" value="Peptidase_C19"/>
    <property type="match status" value="1"/>
</dbReference>
<keyword evidence="1" id="KW-0863">Zinc-finger</keyword>
<evidence type="ECO:0000313" key="6">
    <source>
        <dbReference type="Proteomes" id="UP000653565"/>
    </source>
</evidence>
<keyword evidence="6" id="KW-1185">Reference proteome</keyword>
<dbReference type="GO" id="GO:0016579">
    <property type="term" value="P:protein deubiquitination"/>
    <property type="evidence" value="ECO:0007669"/>
    <property type="project" value="InterPro"/>
</dbReference>
<evidence type="ECO:0008006" key="7">
    <source>
        <dbReference type="Google" id="ProtNLM"/>
    </source>
</evidence>